<dbReference type="PROSITE" id="PS51515">
    <property type="entry name" value="BIN3_SAM"/>
    <property type="match status" value="1"/>
</dbReference>
<dbReference type="InterPro" id="IPR029063">
    <property type="entry name" value="SAM-dependent_MTases_sf"/>
</dbReference>
<evidence type="ECO:0000256" key="2">
    <source>
        <dbReference type="ARBA" id="ARBA00022603"/>
    </source>
</evidence>
<keyword evidence="9" id="KW-1185">Reference proteome</keyword>
<dbReference type="PANTHER" id="PTHR12315">
    <property type="entry name" value="BICOID-INTERACTING PROTEIN RELATED"/>
    <property type="match status" value="1"/>
</dbReference>
<name>A0A653DC80_CALMS</name>
<evidence type="ECO:0000256" key="4">
    <source>
        <dbReference type="ARBA" id="ARBA00022691"/>
    </source>
</evidence>
<evidence type="ECO:0000256" key="1">
    <source>
        <dbReference type="ARBA" id="ARBA00008361"/>
    </source>
</evidence>
<dbReference type="EC" id="2.1.1.-" evidence="6"/>
<evidence type="ECO:0000313" key="8">
    <source>
        <dbReference type="EMBL" id="VEN57578.1"/>
    </source>
</evidence>
<evidence type="ECO:0000256" key="3">
    <source>
        <dbReference type="ARBA" id="ARBA00022679"/>
    </source>
</evidence>
<evidence type="ECO:0000256" key="5">
    <source>
        <dbReference type="PROSITE-ProRule" id="PRU00848"/>
    </source>
</evidence>
<dbReference type="Proteomes" id="UP000410492">
    <property type="component" value="Unassembled WGS sequence"/>
</dbReference>
<dbReference type="GO" id="GO:0008171">
    <property type="term" value="F:O-methyltransferase activity"/>
    <property type="evidence" value="ECO:0007669"/>
    <property type="project" value="UniProtKB-UniRule"/>
</dbReference>
<dbReference type="AlphaFoldDB" id="A0A653DC80"/>
<reference evidence="8 9" key="1">
    <citation type="submission" date="2019-01" db="EMBL/GenBank/DDBJ databases">
        <authorList>
            <person name="Sayadi A."/>
        </authorList>
    </citation>
    <scope>NUCLEOTIDE SEQUENCE [LARGE SCALE GENOMIC DNA]</scope>
</reference>
<dbReference type="EMBL" id="CAACVG010011202">
    <property type="protein sequence ID" value="VEN57578.1"/>
    <property type="molecule type" value="Genomic_DNA"/>
</dbReference>
<dbReference type="GO" id="GO:0005737">
    <property type="term" value="C:cytoplasm"/>
    <property type="evidence" value="ECO:0007669"/>
    <property type="project" value="TreeGrafter"/>
</dbReference>
<dbReference type="GO" id="GO:0008173">
    <property type="term" value="F:RNA methyltransferase activity"/>
    <property type="evidence" value="ECO:0007669"/>
    <property type="project" value="UniProtKB-UniRule"/>
</dbReference>
<comment type="similarity">
    <text evidence="1 6">Belongs to the methyltransferase superfamily.</text>
</comment>
<proteinExistence type="inferred from homology"/>
<evidence type="ECO:0000313" key="9">
    <source>
        <dbReference type="Proteomes" id="UP000410492"/>
    </source>
</evidence>
<accession>A0A653DC80</accession>
<dbReference type="GO" id="GO:0032259">
    <property type="term" value="P:methylation"/>
    <property type="evidence" value="ECO:0007669"/>
    <property type="project" value="UniProtKB-KW"/>
</dbReference>
<keyword evidence="2 6" id="KW-0489">Methyltransferase</keyword>
<keyword evidence="4 5" id="KW-0949">S-adenosyl-L-methionine</keyword>
<dbReference type="PANTHER" id="PTHR12315:SF1">
    <property type="entry name" value="RNA 5'-MONOPHOSPHATE METHYLTRANSFERASE"/>
    <property type="match status" value="1"/>
</dbReference>
<dbReference type="CDD" id="cd02440">
    <property type="entry name" value="AdoMet_MTases"/>
    <property type="match status" value="1"/>
</dbReference>
<protein>
    <recommendedName>
        <fullName evidence="6">RNA methyltransferase</fullName>
        <ecNumber evidence="6">2.1.1.-</ecNumber>
    </recommendedName>
</protein>
<gene>
    <name evidence="8" type="ORF">CALMAC_LOCUS16174</name>
</gene>
<dbReference type="InterPro" id="IPR039772">
    <property type="entry name" value="Bin3-like"/>
</dbReference>
<dbReference type="InterPro" id="IPR024160">
    <property type="entry name" value="BIN3_SAM-bd_dom"/>
</dbReference>
<organism evidence="8 9">
    <name type="scientific">Callosobruchus maculatus</name>
    <name type="common">Southern cowpea weevil</name>
    <name type="synonym">Pulse bruchid</name>
    <dbReference type="NCBI Taxonomy" id="64391"/>
    <lineage>
        <taxon>Eukaryota</taxon>
        <taxon>Metazoa</taxon>
        <taxon>Ecdysozoa</taxon>
        <taxon>Arthropoda</taxon>
        <taxon>Hexapoda</taxon>
        <taxon>Insecta</taxon>
        <taxon>Pterygota</taxon>
        <taxon>Neoptera</taxon>
        <taxon>Endopterygota</taxon>
        <taxon>Coleoptera</taxon>
        <taxon>Polyphaga</taxon>
        <taxon>Cucujiformia</taxon>
        <taxon>Chrysomeloidea</taxon>
        <taxon>Chrysomelidae</taxon>
        <taxon>Bruchinae</taxon>
        <taxon>Bruchini</taxon>
        <taxon>Callosobruchus</taxon>
    </lineage>
</organism>
<dbReference type="OrthoDB" id="273070at2759"/>
<evidence type="ECO:0000259" key="7">
    <source>
        <dbReference type="PROSITE" id="PS51515"/>
    </source>
</evidence>
<feature type="domain" description="Bin3-type SAM" evidence="7">
    <location>
        <begin position="1"/>
        <end position="235"/>
    </location>
</feature>
<dbReference type="SUPFAM" id="SSF53335">
    <property type="entry name" value="S-adenosyl-L-methionine-dependent methyltransferases"/>
    <property type="match status" value="1"/>
</dbReference>
<sequence>MAEHLQFKDRNPGAVKYGNFINYYQFNPPDERIRLLPRDVWGQNKMDFLALDIGCNSGDLTFAVQKFFKTIGIHDTSFLAVDIDPTLIQRAREGNKDNSISFYCLDIFDKTKRNIVSDYLQSKNAKMFDVVFCFSTTMWIHLNHGDTGLKDFLAYTSKLGRLLVIEPQPWKCYKSAVKRVKDKTFFPYFQALQMRDNIESEIERYLTEELKLVKVYNSKRTSWDRKILIFKKNVL</sequence>
<keyword evidence="3 6" id="KW-0808">Transferase</keyword>
<dbReference type="Pfam" id="PF06859">
    <property type="entry name" value="Bin3"/>
    <property type="match status" value="1"/>
</dbReference>
<evidence type="ECO:0000256" key="6">
    <source>
        <dbReference type="RuleBase" id="RU367087"/>
    </source>
</evidence>
<dbReference type="GO" id="GO:2000632">
    <property type="term" value="P:negative regulation of pre-miRNA processing"/>
    <property type="evidence" value="ECO:0007669"/>
    <property type="project" value="TreeGrafter"/>
</dbReference>
<dbReference type="Gene3D" id="3.40.50.150">
    <property type="entry name" value="Vaccinia Virus protein VP39"/>
    <property type="match status" value="1"/>
</dbReference>
<dbReference type="InterPro" id="IPR010675">
    <property type="entry name" value="Bin3_C"/>
</dbReference>